<dbReference type="SUPFAM" id="SSF52151">
    <property type="entry name" value="FabD/lysophospholipase-like"/>
    <property type="match status" value="1"/>
</dbReference>
<dbReference type="InterPro" id="IPR009081">
    <property type="entry name" value="PP-bd_ACP"/>
</dbReference>
<dbReference type="Gene3D" id="3.40.50.980">
    <property type="match status" value="2"/>
</dbReference>
<dbReference type="InterPro" id="IPR001227">
    <property type="entry name" value="Ac_transferase_dom_sf"/>
</dbReference>
<dbReference type="Gene3D" id="3.40.47.10">
    <property type="match status" value="1"/>
</dbReference>
<dbReference type="GO" id="GO:0004315">
    <property type="term" value="F:3-oxoacyl-[acyl-carrier-protein] synthase activity"/>
    <property type="evidence" value="ECO:0007669"/>
    <property type="project" value="InterPro"/>
</dbReference>
<dbReference type="CDD" id="cd00833">
    <property type="entry name" value="PKS"/>
    <property type="match status" value="1"/>
</dbReference>
<dbReference type="PANTHER" id="PTHR43775:SF51">
    <property type="entry name" value="INACTIVE PHENOLPHTHIOCEROL SYNTHESIS POLYKETIDE SYNTHASE TYPE I PKS1-RELATED"/>
    <property type="match status" value="1"/>
</dbReference>
<dbReference type="InterPro" id="IPR000873">
    <property type="entry name" value="AMP-dep_synth/lig_dom"/>
</dbReference>
<dbReference type="Gene3D" id="1.10.1200.10">
    <property type="entry name" value="ACP-like"/>
    <property type="match status" value="2"/>
</dbReference>
<evidence type="ECO:0000259" key="8">
    <source>
        <dbReference type="PROSITE" id="PS52004"/>
    </source>
</evidence>
<dbReference type="InterPro" id="IPR001242">
    <property type="entry name" value="Condensation_dom"/>
</dbReference>
<dbReference type="InterPro" id="IPR005814">
    <property type="entry name" value="Aminotrans_3"/>
</dbReference>
<dbReference type="GO" id="GO:0008483">
    <property type="term" value="F:transaminase activity"/>
    <property type="evidence" value="ECO:0007669"/>
    <property type="project" value="InterPro"/>
</dbReference>
<dbReference type="STRING" id="1198114.AciX9_1858"/>
<dbReference type="SUPFAM" id="SSF56801">
    <property type="entry name" value="Acetyl-CoA synthetase-like"/>
    <property type="match status" value="1"/>
</dbReference>
<dbReference type="InterPro" id="IPR018201">
    <property type="entry name" value="Ketoacyl_synth_AS"/>
</dbReference>
<protein>
    <submittedName>
        <fullName evidence="9">Amino acid adenylation domain protein</fullName>
    </submittedName>
</protein>
<dbReference type="Gene3D" id="3.40.640.10">
    <property type="entry name" value="Type I PLP-dependent aspartate aminotransferase-like (Major domain)"/>
    <property type="match status" value="1"/>
</dbReference>
<dbReference type="InterPro" id="IPR050091">
    <property type="entry name" value="PKS_NRPS_Biosynth_Enz"/>
</dbReference>
<evidence type="ECO:0000259" key="7">
    <source>
        <dbReference type="PROSITE" id="PS50075"/>
    </source>
</evidence>
<dbReference type="SUPFAM" id="SSF53901">
    <property type="entry name" value="Thiolase-like"/>
    <property type="match status" value="1"/>
</dbReference>
<dbReference type="Gene3D" id="2.30.38.10">
    <property type="entry name" value="Luciferase, Domain 3"/>
    <property type="match status" value="1"/>
</dbReference>
<dbReference type="FunFam" id="3.40.50.980:FF:000001">
    <property type="entry name" value="Non-ribosomal peptide synthetase"/>
    <property type="match status" value="1"/>
</dbReference>
<dbReference type="Pfam" id="PF00109">
    <property type="entry name" value="ketoacyl-synt"/>
    <property type="match status" value="1"/>
</dbReference>
<keyword evidence="3" id="KW-0808">Transferase</keyword>
<keyword evidence="10" id="KW-1185">Reference proteome</keyword>
<dbReference type="RefSeq" id="WP_013580223.1">
    <property type="nucleotide sequence ID" value="NC_015064.1"/>
</dbReference>
<dbReference type="InterPro" id="IPR015421">
    <property type="entry name" value="PyrdxlP-dep_Trfase_major"/>
</dbReference>
<dbReference type="eggNOG" id="COG0001">
    <property type="taxonomic scope" value="Bacteria"/>
</dbReference>
<keyword evidence="2" id="KW-0597">Phosphoprotein</keyword>
<dbReference type="HOGENOM" id="CLU_000022_70_2_0"/>
<feature type="region of interest" description="Disordered" evidence="6">
    <location>
        <begin position="2599"/>
        <end position="2626"/>
    </location>
</feature>
<dbReference type="Pfam" id="PF00501">
    <property type="entry name" value="AMP-binding"/>
    <property type="match status" value="1"/>
</dbReference>
<dbReference type="PROSITE" id="PS50075">
    <property type="entry name" value="CARRIER"/>
    <property type="match status" value="2"/>
</dbReference>
<dbReference type="Gene3D" id="3.40.366.10">
    <property type="entry name" value="Malonyl-Coenzyme A Acyl Carrier Protein, domain 2"/>
    <property type="match status" value="1"/>
</dbReference>
<dbReference type="InterPro" id="IPR015424">
    <property type="entry name" value="PyrdxlP-dep_Trfase"/>
</dbReference>
<feature type="compositionally biased region" description="Low complexity" evidence="6">
    <location>
        <begin position="2599"/>
        <end position="2608"/>
    </location>
</feature>
<dbReference type="SMART" id="SM00827">
    <property type="entry name" value="PKS_AT"/>
    <property type="match status" value="1"/>
</dbReference>
<dbReference type="Proteomes" id="UP000000343">
    <property type="component" value="Chromosome"/>
</dbReference>
<dbReference type="Gene3D" id="3.30.70.3290">
    <property type="match status" value="1"/>
</dbReference>
<keyword evidence="4" id="KW-0663">Pyridoxal phosphate</keyword>
<feature type="domain" description="Carrier" evidence="7">
    <location>
        <begin position="911"/>
        <end position="989"/>
    </location>
</feature>
<dbReference type="SUPFAM" id="SSF55048">
    <property type="entry name" value="Probable ACP-binding domain of malonyl-CoA ACP transacylase"/>
    <property type="match status" value="1"/>
</dbReference>
<dbReference type="Pfam" id="PF13193">
    <property type="entry name" value="AMP-binding_C"/>
    <property type="match status" value="1"/>
</dbReference>
<dbReference type="InterPro" id="IPR010071">
    <property type="entry name" value="AA_adenyl_dom"/>
</dbReference>
<dbReference type="NCBIfam" id="TIGR01733">
    <property type="entry name" value="AA-adenyl-dom"/>
    <property type="match status" value="1"/>
</dbReference>
<keyword evidence="1" id="KW-0596">Phosphopantetheine</keyword>
<evidence type="ECO:0000313" key="10">
    <source>
        <dbReference type="Proteomes" id="UP000000343"/>
    </source>
</evidence>
<dbReference type="Pfam" id="PF22621">
    <property type="entry name" value="CurL-like_PKS_C"/>
    <property type="match status" value="1"/>
</dbReference>
<proteinExistence type="inferred from homology"/>
<organism evidence="10">
    <name type="scientific">Granulicella tundricola (strain ATCC BAA-1859 / DSM 23138 / MP5ACTX9)</name>
    <dbReference type="NCBI Taxonomy" id="1198114"/>
    <lineage>
        <taxon>Bacteria</taxon>
        <taxon>Pseudomonadati</taxon>
        <taxon>Acidobacteriota</taxon>
        <taxon>Terriglobia</taxon>
        <taxon>Terriglobales</taxon>
        <taxon>Acidobacteriaceae</taxon>
        <taxon>Granulicella</taxon>
    </lineage>
</organism>
<dbReference type="PaxDb" id="1198114-AciX9_1858"/>
<dbReference type="GO" id="GO:0004312">
    <property type="term" value="F:fatty acid synthase activity"/>
    <property type="evidence" value="ECO:0007669"/>
    <property type="project" value="TreeGrafter"/>
</dbReference>
<evidence type="ECO:0000313" key="9">
    <source>
        <dbReference type="EMBL" id="ADW68904.1"/>
    </source>
</evidence>
<dbReference type="InterPro" id="IPR025110">
    <property type="entry name" value="AMP-bd_C"/>
</dbReference>
<evidence type="ECO:0000256" key="5">
    <source>
        <dbReference type="ARBA" id="ARBA00029443"/>
    </source>
</evidence>
<dbReference type="GO" id="GO:0006633">
    <property type="term" value="P:fatty acid biosynthetic process"/>
    <property type="evidence" value="ECO:0007669"/>
    <property type="project" value="InterPro"/>
</dbReference>
<dbReference type="EMBL" id="CP002480">
    <property type="protein sequence ID" value="ADW68904.1"/>
    <property type="molecule type" value="Genomic_DNA"/>
</dbReference>
<reference evidence="10" key="1">
    <citation type="submission" date="2011-01" db="EMBL/GenBank/DDBJ databases">
        <title>Complete sequence of chromosome of Acidobacterium sp. MP5ACTX9.</title>
        <authorList>
            <consortium name="US DOE Joint Genome Institute"/>
            <person name="Lucas S."/>
            <person name="Copeland A."/>
            <person name="Lapidus A."/>
            <person name="Cheng J.-F."/>
            <person name="Goodwin L."/>
            <person name="Pitluck S."/>
            <person name="Teshima H."/>
            <person name="Detter J.C."/>
            <person name="Han C."/>
            <person name="Tapia R."/>
            <person name="Land M."/>
            <person name="Hauser L."/>
            <person name="Kyrpides N."/>
            <person name="Ivanova N."/>
            <person name="Ovchinnikova G."/>
            <person name="Pagani I."/>
            <person name="Rawat S.R."/>
            <person name="Mannisto M."/>
            <person name="Haggblom M.M."/>
            <person name="Woyke T."/>
        </authorList>
    </citation>
    <scope>NUCLEOTIDE SEQUENCE [LARGE SCALE GENOMIC DNA]</scope>
    <source>
        <strain evidence="10">MP5ACTX9</strain>
    </source>
</reference>
<dbReference type="OrthoDB" id="9765680at2"/>
<dbReference type="Gene3D" id="3.30.300.30">
    <property type="match status" value="1"/>
</dbReference>
<evidence type="ECO:0000256" key="2">
    <source>
        <dbReference type="ARBA" id="ARBA00022553"/>
    </source>
</evidence>
<dbReference type="InterPro" id="IPR016039">
    <property type="entry name" value="Thiolase-like"/>
</dbReference>
<dbReference type="eggNOG" id="COG1020">
    <property type="taxonomic scope" value="Bacteria"/>
</dbReference>
<dbReference type="InterPro" id="IPR023213">
    <property type="entry name" value="CAT-like_dom_sf"/>
</dbReference>
<dbReference type="Pfam" id="PF00698">
    <property type="entry name" value="Acyl_transf_1"/>
    <property type="match status" value="1"/>
</dbReference>
<feature type="compositionally biased region" description="Basic and acidic residues" evidence="6">
    <location>
        <begin position="2615"/>
        <end position="2626"/>
    </location>
</feature>
<dbReference type="SMART" id="SM00823">
    <property type="entry name" value="PKS_PP"/>
    <property type="match status" value="2"/>
</dbReference>
<comment type="similarity">
    <text evidence="5">In the C-terminal section; belongs to the NRP synthetase family.</text>
</comment>
<dbReference type="InterPro" id="IPR016035">
    <property type="entry name" value="Acyl_Trfase/lysoPLipase"/>
</dbReference>
<dbReference type="Pfam" id="PF00668">
    <property type="entry name" value="Condensation"/>
    <property type="match status" value="1"/>
</dbReference>
<dbReference type="PROSITE" id="PS00455">
    <property type="entry name" value="AMP_BINDING"/>
    <property type="match status" value="1"/>
</dbReference>
<name>E8X008_GRATM</name>
<dbReference type="InterPro" id="IPR020841">
    <property type="entry name" value="PKS_Beta-ketoAc_synthase_dom"/>
</dbReference>
<evidence type="ECO:0000256" key="1">
    <source>
        <dbReference type="ARBA" id="ARBA00022450"/>
    </source>
</evidence>
<dbReference type="FunFam" id="2.30.38.10:FF:000001">
    <property type="entry name" value="Non-ribosomal peptide synthetase PvdI"/>
    <property type="match status" value="1"/>
</dbReference>
<gene>
    <name evidence="9" type="ordered locus">AciX9_1858</name>
</gene>
<dbReference type="Gene3D" id="3.90.1150.10">
    <property type="entry name" value="Aspartate Aminotransferase, domain 1"/>
    <property type="match status" value="1"/>
</dbReference>
<dbReference type="PROSITE" id="PS52004">
    <property type="entry name" value="KS3_2"/>
    <property type="match status" value="1"/>
</dbReference>
<dbReference type="InterPro" id="IPR015422">
    <property type="entry name" value="PyrdxlP-dep_Trfase_small"/>
</dbReference>
<dbReference type="CDD" id="cd19531">
    <property type="entry name" value="LCL_NRPS-like"/>
    <property type="match status" value="1"/>
</dbReference>
<dbReference type="Pfam" id="PF00202">
    <property type="entry name" value="Aminotran_3"/>
    <property type="match status" value="1"/>
</dbReference>
<dbReference type="FunFam" id="3.40.50.12780:FF:000012">
    <property type="entry name" value="Non-ribosomal peptide synthetase"/>
    <property type="match status" value="1"/>
</dbReference>
<dbReference type="Gene3D" id="3.30.559.10">
    <property type="entry name" value="Chloramphenicol acetyltransferase-like domain"/>
    <property type="match status" value="1"/>
</dbReference>
<dbReference type="Pfam" id="PF02801">
    <property type="entry name" value="Ketoacyl-synt_C"/>
    <property type="match status" value="1"/>
</dbReference>
<dbReference type="Pfam" id="PF00550">
    <property type="entry name" value="PP-binding"/>
    <property type="match status" value="2"/>
</dbReference>
<dbReference type="PROSITE" id="PS00606">
    <property type="entry name" value="KS3_1"/>
    <property type="match status" value="1"/>
</dbReference>
<sequence>MSDEVMDGIAIIGMAGKFPGAKDVATFWENLLAGKDTVSHFTATELEARDGQSGGEDYVAARGILEDVGMFDAEFFGIAPKEADRMDPQHRIFLEACQQALEDAGYVSQEYAGEIGLFAGCSLNTYLLANLSHDREFLDRLTANYQVGEFQVALGNDKDFLTTRAAYKLDLRGPVVSVQSACATSLVAICQASQALMNYTCDMALAGGASATFPQRRGHIYQDGGMASRDGVCRPFDASATGTVFGHGVGVVVLKRLEDAVRDGDHISAVIRGFAVNNDGSAKAGYMAPGVDGQSRVIAAAQAMAGIEPESVTYIEAHGTGTPLGDPIEIAGLTKAFRLGTDRNNFCSIGTAKGNIGHLDSAAGVAGVIKTAMSLTHRTIPGLAHYEAPNPNIDFAETPFFVSKDARAWTADGPLRAGVSAFGVGGVNAHVVLEEAPGIEKSGESERDQVVCVSARSAAALEAVVAGLAGFFEAGSAVKLADVAYTLSVGRRAYEHRFAFSAANVEGAVSALRSQRKRTAVGKGQRRVAFLFSGQGSQFVGMGRELYAAEPVYRRVVDECCEAVGGALEVDLRELMFAPVSETASATLQQTRYAQPSLFVTELALARLWESWGVTAEAVVGHSLGEYVAATVAGVFTAADAMRLVCLRGRMMQELAAGAMTSVALGEEALGKYVTAGVSIAALNSPRASVLSGSFEAIVGLEAELERDGVGFRRLHTSHAFHSEMMEPMLAGFEAEVAALELKAPAMRFVSSVSGTWITSDQAMSPRYWAEQCRKAVRFGDAVATLLGDGFDVLLEVGPGEALTSLSMHQRGVSEFSAVASLPMPRADRESKPVQAAVAELWSVGVGIDWAAYYANEVRHRVSLPTYPFERKLHWVEPPARTTPEGISKIEATPMNNTAPLAAAMPTAVEARPVRLQKMIAGVFAEMSGIETSAEEMDHPFLELGFDSLFLTQATQSLQRTFGVKLTFRQLMEQYSTIASLAGYLDEILPADAFPAAAPVAVVAPISTAGTVTVTNANTGNTPIERLLSDQLAAMSELFANQLATLRGAAGMAAPAVSAAMVVSKPAVATTSPVPVSNADVKHGSFRPLQAKTSHELDDKQKKYIADLIAKYEAMTPTSKSMTQASRARLADPRAVAGFRPQWKEMVYPLITDRARGSKIWDVDGNEYIDIVNGYGCIMFGHSPEFVVEAAKAQLDKGVAIGPQSALAGEVAALICELTGNERATFCNTGSEAVMAAIRVARTVTGRDKVVYFAGDYHGTFDEVLIRNTPRGSAPVAPGIPLANTTNIIVLEYGTDESLAWIRANAGELAAVLIEPVQTRNPGLQPFDFIREIRTITEKSETVMIIDEVVTGFRLAPGGVQEKYGIRADMCTYGKVIGGGHPIGVLSGKAMYLDALDGGAWQFGDDSGPEVGVTFFAGTFVRHPLALAAARSVLNHLKANGPELQLELNRKTARIAESLDRFFADEGVPCRVHHFASWFYFVFPHDARLGSLFYYAMRAKGIHIQEGYPCFLTTAHTEADLDAVEKAFKDTILEMQTNGAMPRELAEAPVAAGMHPDALSETPARIQLTEPQREVFLAAALSDEANCAFNESLTLRLHGPVRMDDLSFALDAVVARHDALRSTVSVDGESLCFSPAFTGQNEIVDLRLTSAEEQKKLIDERVVSEGKAPFDLHNGPLLRSVCFIASDRDAVLVLTAHHIVLDGWSANQLLEEVGKVYSKGASALTGLAPLLPFSSYAVRESKRQESGEFADNERYWVSKFEGRSPRLDLPTDRTRPVNKTFNGATIEGSLGAQLYADLKKLSAKNGCTLYVTLLSAFQILMHRLSRQDEVVVGISTAGQALFEGASLVGHCVHFLPMLSELKGDETVQQHMKATRTALLDAYDHQEFTYGSLLQKLKFERDPSRLPLIEVQFNLEKVGANVQFDGLTTEIKANAKQFVNTDLFLNVVEMGSDLEFMCDFNSDLFDAATLHRWMGLWAQMLTSETLDATVQVLDLEMLPAAEKALVVSEWNKTDVYFGAFEAMPAAFLNVAAKHPERVAIQCGPQSWSYGELMEYSTILAKRLVREGLKPGGLAGICVERSPEMVGAMLAVMMAGGAYLPLDPRHPRERLSMILGDAGISMLLAGRDSSVETTAPILKITGPQPQGNEALPGTIGSDSLAYVIYTSGSTGVPKGVAIEHGALMNLLRSMEREPGLGSEDVLVAVTTLAFDIAALELLLPLLTGAKLVIATDEQVQDGTMLLRLLESTKATVLQATPGAWRILLDAGWTSALPLKVLCGGEALPRDLAEKLLERSNDVWNVYGPTETTIWSSATKVTHGDGPLHVAPPIANTQFYVLDERQRPVPVGVTGELYIGGDGLARGYWKRPELTAEKFVASPFGEGKIYRTGDVGRWHMDGSIELMGRADFQVKIRGYRIELGDIESALGKHAKVREAIVVQQKIGESGASRLVGFVDAGESAAEPAGLVEELQLLLERSLPEYMIPNAIIALREMPRTPNGKVDRKSLIRHADAEGLGVKSVTREFTAPVTEAEIRLAGIWAEVLALKAVSTTDSIFELGADSLLIFRIAARSQREGLAVTATQIFQHRTIRALCRELEEKAGTATAGRPAARISAASRESYKRPKVQVDA</sequence>
<dbReference type="InterPro" id="IPR045851">
    <property type="entry name" value="AMP-bd_C_sf"/>
</dbReference>
<dbReference type="InterPro" id="IPR014031">
    <property type="entry name" value="Ketoacyl_synth_C"/>
</dbReference>
<dbReference type="InterPro" id="IPR020806">
    <property type="entry name" value="PKS_PP-bd"/>
</dbReference>
<dbReference type="SUPFAM" id="SSF53383">
    <property type="entry name" value="PLP-dependent transferases"/>
    <property type="match status" value="1"/>
</dbReference>
<evidence type="ECO:0000256" key="6">
    <source>
        <dbReference type="SAM" id="MobiDB-lite"/>
    </source>
</evidence>
<dbReference type="InterPro" id="IPR036736">
    <property type="entry name" value="ACP-like_sf"/>
</dbReference>
<dbReference type="InterPro" id="IPR016036">
    <property type="entry name" value="Malonyl_transacylase_ACP-bd"/>
</dbReference>
<dbReference type="eggNOG" id="COG3321">
    <property type="taxonomic scope" value="Bacteria"/>
</dbReference>
<dbReference type="KEGG" id="acm:AciX9_1858"/>
<dbReference type="SUPFAM" id="SSF52777">
    <property type="entry name" value="CoA-dependent acyltransferases"/>
    <property type="match status" value="2"/>
</dbReference>
<dbReference type="SMART" id="SM00825">
    <property type="entry name" value="PKS_KS"/>
    <property type="match status" value="1"/>
</dbReference>
<dbReference type="GO" id="GO:0031177">
    <property type="term" value="F:phosphopantetheine binding"/>
    <property type="evidence" value="ECO:0007669"/>
    <property type="project" value="InterPro"/>
</dbReference>
<dbReference type="InterPro" id="IPR014043">
    <property type="entry name" value="Acyl_transferase_dom"/>
</dbReference>
<dbReference type="Gene3D" id="3.30.559.30">
    <property type="entry name" value="Nonribosomal peptide synthetase, condensation domain"/>
    <property type="match status" value="1"/>
</dbReference>
<dbReference type="PANTHER" id="PTHR43775">
    <property type="entry name" value="FATTY ACID SYNTHASE"/>
    <property type="match status" value="1"/>
</dbReference>
<dbReference type="SUPFAM" id="SSF47336">
    <property type="entry name" value="ACP-like"/>
    <property type="match status" value="2"/>
</dbReference>
<feature type="domain" description="Carrier" evidence="7">
    <location>
        <begin position="2523"/>
        <end position="2597"/>
    </location>
</feature>
<feature type="domain" description="Ketosynthase family 3 (KS3)" evidence="8">
    <location>
        <begin position="6"/>
        <end position="435"/>
    </location>
</feature>
<evidence type="ECO:0000256" key="4">
    <source>
        <dbReference type="ARBA" id="ARBA00022898"/>
    </source>
</evidence>
<accession>E8X008</accession>
<dbReference type="InterPro" id="IPR020845">
    <property type="entry name" value="AMP-binding_CS"/>
</dbReference>
<dbReference type="InterPro" id="IPR014030">
    <property type="entry name" value="Ketoacyl_synth_N"/>
</dbReference>
<dbReference type="GO" id="GO:0030170">
    <property type="term" value="F:pyridoxal phosphate binding"/>
    <property type="evidence" value="ECO:0007669"/>
    <property type="project" value="InterPro"/>
</dbReference>
<evidence type="ECO:0000256" key="3">
    <source>
        <dbReference type="ARBA" id="ARBA00022679"/>
    </source>
</evidence>